<proteinExistence type="inferred from homology"/>
<evidence type="ECO:0000256" key="5">
    <source>
        <dbReference type="ARBA" id="ARBA00019087"/>
    </source>
</evidence>
<comment type="similarity">
    <text evidence="3">Belongs to the P-Pant transferase superfamily. EntD family.</text>
</comment>
<organism evidence="14 15">
    <name type="scientific">Acinetobacter corruptisaponis</name>
    <dbReference type="NCBI Taxonomy" id="3045147"/>
    <lineage>
        <taxon>Bacteria</taxon>
        <taxon>Pseudomonadati</taxon>
        <taxon>Pseudomonadota</taxon>
        <taxon>Gammaproteobacteria</taxon>
        <taxon>Moraxellales</taxon>
        <taxon>Moraxellaceae</taxon>
        <taxon>Acinetobacter</taxon>
    </lineage>
</organism>
<evidence type="ECO:0000256" key="8">
    <source>
        <dbReference type="ARBA" id="ARBA00029894"/>
    </source>
</evidence>
<protein>
    <recommendedName>
        <fullName evidence="5">Enterobactin synthase component D</fullName>
    </recommendedName>
    <alternativeName>
        <fullName evidence="8">4'-phosphopantetheinyl transferase EntD</fullName>
    </alternativeName>
    <alternativeName>
        <fullName evidence="9">Enterochelin synthase D</fullName>
    </alternativeName>
</protein>
<evidence type="ECO:0000256" key="4">
    <source>
        <dbReference type="ARBA" id="ARBA00011503"/>
    </source>
</evidence>
<dbReference type="Proteomes" id="UP001229836">
    <property type="component" value="Chromosome"/>
</dbReference>
<evidence type="ECO:0000256" key="11">
    <source>
        <dbReference type="ARBA" id="ARBA00049191"/>
    </source>
</evidence>
<sequence length="226" mass="25923">MQLLEAAQPIALAEQVVNYTLELMDIPQIWQQYDLARPDYLLNAVPKRLNEFYAGRILAQAILQQHFSCLDSITSMSERLPIWPKGFKGSISHSNNKLVVAVSAQADYLGIDIEHIVDENFAKDSAALILTQSEQALWQTGQIQGLSFCEYLTLIFSLKESLYKAVYPVAQSYIDFLEAFVEQIDMENQSVQFSFCPKVREKYGLLEQHQGYWQIQDNTVLTWVFK</sequence>
<feature type="domain" description="4'-phosphopantetheinyl transferase" evidence="12">
    <location>
        <begin position="109"/>
        <end position="198"/>
    </location>
</feature>
<evidence type="ECO:0000313" key="14">
    <source>
        <dbReference type="EMBL" id="WHP06164.1"/>
    </source>
</evidence>
<comment type="pathway">
    <text evidence="2">Siderophore biosynthesis; enterobactin biosynthesis.</text>
</comment>
<dbReference type="Pfam" id="PF17837">
    <property type="entry name" value="4PPT_N"/>
    <property type="match status" value="1"/>
</dbReference>
<evidence type="ECO:0000256" key="6">
    <source>
        <dbReference type="ARBA" id="ARBA00022679"/>
    </source>
</evidence>
<dbReference type="PANTHER" id="PTHR38096">
    <property type="entry name" value="ENTEROBACTIN SYNTHASE COMPONENT D"/>
    <property type="match status" value="1"/>
</dbReference>
<evidence type="ECO:0000259" key="13">
    <source>
        <dbReference type="Pfam" id="PF17837"/>
    </source>
</evidence>
<dbReference type="InterPro" id="IPR037143">
    <property type="entry name" value="4-PPantetheinyl_Trfase_dom_sf"/>
</dbReference>
<comment type="subunit">
    <text evidence="4">EntB, EntD, EntE, and EntF form a multienzyme complex called enterobactin synthase.</text>
</comment>
<name>A0ABY8S762_9GAMM</name>
<evidence type="ECO:0000313" key="15">
    <source>
        <dbReference type="Proteomes" id="UP001229836"/>
    </source>
</evidence>
<feature type="domain" description="4'-phosphopantetheinyl transferase N-terminal" evidence="13">
    <location>
        <begin position="42"/>
        <end position="103"/>
    </location>
</feature>
<accession>A0ABY8S762</accession>
<dbReference type="EMBL" id="CP125669">
    <property type="protein sequence ID" value="WHP06164.1"/>
    <property type="molecule type" value="Genomic_DNA"/>
</dbReference>
<keyword evidence="6 14" id="KW-0808">Transferase</keyword>
<dbReference type="Pfam" id="PF01648">
    <property type="entry name" value="ACPS"/>
    <property type="match status" value="1"/>
</dbReference>
<comment type="function">
    <text evidence="1">Involved in the biosynthesis of the siderophore enterobactin (enterochelin), which is a macrocyclic trimeric lactone of N-(2,3-dihydroxybenzoyl)-serine. The serine trilactone serves as a scaffolding for the three catechol functionalities that provide hexadentate coordination for the tightly ligated iron(2+) atoms. Plays an essential role in the assembly of the enterobactin by catalyzing the transfer of the 4'-phosphopantetheine (Ppant) moiety from coenzyme A to the apo-domains of both EntB (ArCP domain) and EntF (PCP domain) to yield their holo-forms which make them competent for the activation of 2,3-dihydroxybenzoate (DHB) and L-serine, respectively.</text>
</comment>
<evidence type="ECO:0000259" key="12">
    <source>
        <dbReference type="Pfam" id="PF01648"/>
    </source>
</evidence>
<dbReference type="PANTHER" id="PTHR38096:SF1">
    <property type="entry name" value="ENTEROBACTIN SYNTHASE COMPONENT D"/>
    <property type="match status" value="1"/>
</dbReference>
<gene>
    <name evidence="14" type="ORF">QLH32_01415</name>
</gene>
<evidence type="ECO:0000256" key="10">
    <source>
        <dbReference type="ARBA" id="ARBA00049176"/>
    </source>
</evidence>
<evidence type="ECO:0000256" key="2">
    <source>
        <dbReference type="ARBA" id="ARBA00004993"/>
    </source>
</evidence>
<evidence type="ECO:0000256" key="1">
    <source>
        <dbReference type="ARBA" id="ARBA00003937"/>
    </source>
</evidence>
<comment type="catalytic activity">
    <reaction evidence="10">
        <text>apo-[aryl-carrier protein] + CoA = holo-[aryl-carrier protein] + adenosine 3',5'-bisphosphate + H(+)</text>
        <dbReference type="Rhea" id="RHEA:48404"/>
        <dbReference type="Rhea" id="RHEA-COMP:15903"/>
        <dbReference type="Rhea" id="RHEA-COMP:17557"/>
        <dbReference type="ChEBI" id="CHEBI:15378"/>
        <dbReference type="ChEBI" id="CHEBI:29999"/>
        <dbReference type="ChEBI" id="CHEBI:57287"/>
        <dbReference type="ChEBI" id="CHEBI:58343"/>
        <dbReference type="ChEBI" id="CHEBI:64479"/>
    </reaction>
</comment>
<keyword evidence="7" id="KW-0259">Enterobactin biosynthesis</keyword>
<reference evidence="14 15" key="1">
    <citation type="submission" date="2023-05" db="EMBL/GenBank/DDBJ databases">
        <title>The complete genome of Acinetobacter sp. nov KCTC 92772.</title>
        <authorList>
            <person name="Zhou G."/>
        </authorList>
    </citation>
    <scope>NUCLEOTIDE SEQUENCE [LARGE SCALE GENOMIC DNA]</scope>
    <source>
        <strain evidence="14 15">KCTC 92772</strain>
    </source>
</reference>
<keyword evidence="15" id="KW-1185">Reference proteome</keyword>
<dbReference type="RefSeq" id="WP_283267727.1">
    <property type="nucleotide sequence ID" value="NZ_CP125669.1"/>
</dbReference>
<dbReference type="SUPFAM" id="SSF56214">
    <property type="entry name" value="4'-phosphopantetheinyl transferase"/>
    <property type="match status" value="1"/>
</dbReference>
<dbReference type="InterPro" id="IPR008278">
    <property type="entry name" value="4-PPantetheinyl_Trfase_dom"/>
</dbReference>
<dbReference type="InterPro" id="IPR041354">
    <property type="entry name" value="4PPT_N"/>
</dbReference>
<dbReference type="Gene3D" id="3.90.470.20">
    <property type="entry name" value="4'-phosphopantetheinyl transferase domain"/>
    <property type="match status" value="2"/>
</dbReference>
<evidence type="ECO:0000256" key="3">
    <source>
        <dbReference type="ARBA" id="ARBA00008342"/>
    </source>
</evidence>
<evidence type="ECO:0000256" key="9">
    <source>
        <dbReference type="ARBA" id="ARBA00031996"/>
    </source>
</evidence>
<dbReference type="GO" id="GO:0016740">
    <property type="term" value="F:transferase activity"/>
    <property type="evidence" value="ECO:0007669"/>
    <property type="project" value="UniProtKB-KW"/>
</dbReference>
<dbReference type="PRINTS" id="PR01399">
    <property type="entry name" value="ENTSNTHTASED"/>
</dbReference>
<evidence type="ECO:0000256" key="7">
    <source>
        <dbReference type="ARBA" id="ARBA00023191"/>
    </source>
</evidence>
<dbReference type="InterPro" id="IPR003542">
    <property type="entry name" value="Enbac_synth_compD-like"/>
</dbReference>
<comment type="catalytic activity">
    <reaction evidence="11">
        <text>apo-[peptidyl-carrier protein] + CoA = holo-[peptidyl-carrier protein] + adenosine 3',5'-bisphosphate + H(+)</text>
        <dbReference type="Rhea" id="RHEA:46228"/>
        <dbReference type="Rhea" id="RHEA-COMP:11479"/>
        <dbReference type="Rhea" id="RHEA-COMP:11480"/>
        <dbReference type="ChEBI" id="CHEBI:15378"/>
        <dbReference type="ChEBI" id="CHEBI:29999"/>
        <dbReference type="ChEBI" id="CHEBI:57287"/>
        <dbReference type="ChEBI" id="CHEBI:58343"/>
        <dbReference type="ChEBI" id="CHEBI:64479"/>
    </reaction>
</comment>